<dbReference type="InterPro" id="IPR044492">
    <property type="entry name" value="P_typ_ATPase_HD_dom"/>
</dbReference>
<dbReference type="InterPro" id="IPR008250">
    <property type="entry name" value="ATPase_P-typ_transduc_dom_A_sf"/>
</dbReference>
<feature type="transmembrane region" description="Helical" evidence="9">
    <location>
        <begin position="771"/>
        <end position="791"/>
    </location>
</feature>
<feature type="transmembrane region" description="Helical" evidence="9">
    <location>
        <begin position="665"/>
        <end position="688"/>
    </location>
</feature>
<dbReference type="InterPro" id="IPR023298">
    <property type="entry name" value="ATPase_P-typ_TM_dom_sf"/>
</dbReference>
<keyword evidence="8 9" id="KW-0472">Membrane</keyword>
<dbReference type="InterPro" id="IPR036412">
    <property type="entry name" value="HAD-like_sf"/>
</dbReference>
<comment type="caution">
    <text evidence="11">The sequence shown here is derived from an EMBL/GenBank/DDBJ whole genome shotgun (WGS) entry which is preliminary data.</text>
</comment>
<organism evidence="11 12">
    <name type="scientific">Candidatus Giovannonibacteria bacterium RIFCSPHIGHO2_01_FULL_45_23</name>
    <dbReference type="NCBI Taxonomy" id="1798325"/>
    <lineage>
        <taxon>Bacteria</taxon>
        <taxon>Candidatus Giovannoniibacteriota</taxon>
    </lineage>
</organism>
<dbReference type="GO" id="GO:0036376">
    <property type="term" value="P:sodium ion export across plasma membrane"/>
    <property type="evidence" value="ECO:0007669"/>
    <property type="project" value="TreeGrafter"/>
</dbReference>
<feature type="transmembrane region" description="Helical" evidence="9">
    <location>
        <begin position="739"/>
        <end position="759"/>
    </location>
</feature>
<dbReference type="GO" id="GO:0006883">
    <property type="term" value="P:intracellular sodium ion homeostasis"/>
    <property type="evidence" value="ECO:0007669"/>
    <property type="project" value="TreeGrafter"/>
</dbReference>
<dbReference type="SUPFAM" id="SSF81653">
    <property type="entry name" value="Calcium ATPase, transduction domain A"/>
    <property type="match status" value="1"/>
</dbReference>
<dbReference type="EMBL" id="MFHD01000016">
    <property type="protein sequence ID" value="OGF62614.1"/>
    <property type="molecule type" value="Genomic_DNA"/>
</dbReference>
<feature type="transmembrane region" description="Helical" evidence="9">
    <location>
        <begin position="59"/>
        <end position="79"/>
    </location>
</feature>
<dbReference type="InterPro" id="IPR023214">
    <property type="entry name" value="HAD_sf"/>
</dbReference>
<dbReference type="Pfam" id="PF00702">
    <property type="entry name" value="Hydrolase"/>
    <property type="match status" value="1"/>
</dbReference>
<keyword evidence="3 9" id="KW-0812">Transmembrane</keyword>
<feature type="domain" description="Cation-transporting P-type ATPase N-terminal" evidence="10">
    <location>
        <begin position="11"/>
        <end position="84"/>
    </location>
</feature>
<sequence>MQISEESIKQPFWALSVEETFKILQTSQEGLSDEEAEKRLKIFGQNKIEEKKRLARLKIILNQFKSPLIFVLIIAGALTIFLKEWVNAGVIFATVLVNAALGFWQENKAEVVLALLKSYVKTRSRIKRNGREREIDAEELVPGDIIRITQGDRIPADARLIFTNNFEVDESVLTGESLPQEKNAATLTFEMALPDRKSMVFLGTLAAGGFADAVVVATGKETEFGKIAALTEEGTELTPLQRAILNFSKKAGGIILALTLTLFLTGIYLGENLYEMFLIAVAVAVSAIPEGLPVALTVILAVGVERLAGKNGIVRKLLAAETLGSATLVLTDKTGTLTEAKMMLTAVESFQNTGNEAIKEILALSLANTDVILENPAEDSVNWRLAGKALDIALAMGAAKFGVFLPEILKDFRVLDRLPFNSESKFSASIFQKKSETFLALVGAPEILLKYSSVSAEDKKKIEEAVNKRAFSGERVLGVASKKLEENHEKILHQKHFNYLEFKGLIFFRDPLRPGVKDAIAKIQRAGVKTIIVTGDHRGTADAVARELGMIDGKGAVLTGEDLAHLSKEELKNRAGSISVFARVTPEQKLMLTKLYQEQGEVVAVTGDGVNDAPALQAADIGIAIGSGTDVAKGAADLVMLDDNFETIVSAIEEGRKILGNIRKVIVYLLSSSLDELMLIGGALLAGLALPINALQILFVNFFSDSFPAIALAFEKETDGFHKKPESAQKSVFDKEIKFLVLVIGIATSFLLFVLYFFLLKLNFAEELVRTFIFASFSTYTLLLAFSIRSLERGILSYNPFSNYYLVVGVIIGFSLTAIVIYVPFLQKIFSTSSLPPLWLLGVFGIGFINILAVEAGKWLFRKKIL</sequence>
<comment type="subcellular location">
    <subcellularLocation>
        <location evidence="1">Membrane</location>
        <topology evidence="1">Multi-pass membrane protein</topology>
    </subcellularLocation>
</comment>
<dbReference type="PRINTS" id="PR00120">
    <property type="entry name" value="HATPASE"/>
</dbReference>
<evidence type="ECO:0000256" key="9">
    <source>
        <dbReference type="SAM" id="Phobius"/>
    </source>
</evidence>
<gene>
    <name evidence="11" type="ORF">A2834_02715</name>
</gene>
<dbReference type="GO" id="GO:0005524">
    <property type="term" value="F:ATP binding"/>
    <property type="evidence" value="ECO:0007669"/>
    <property type="project" value="UniProtKB-KW"/>
</dbReference>
<dbReference type="Pfam" id="PF00690">
    <property type="entry name" value="Cation_ATPase_N"/>
    <property type="match status" value="1"/>
</dbReference>
<feature type="transmembrane region" description="Helical" evidence="9">
    <location>
        <begin position="251"/>
        <end position="270"/>
    </location>
</feature>
<feature type="transmembrane region" description="Helical" evidence="9">
    <location>
        <begin position="803"/>
        <end position="826"/>
    </location>
</feature>
<dbReference type="Gene3D" id="3.40.1110.10">
    <property type="entry name" value="Calcium-transporting ATPase, cytoplasmic domain N"/>
    <property type="match status" value="1"/>
</dbReference>
<dbReference type="Proteomes" id="UP000179251">
    <property type="component" value="Unassembled WGS sequence"/>
</dbReference>
<dbReference type="InterPro" id="IPR006068">
    <property type="entry name" value="ATPase_P-typ_cation-transptr_C"/>
</dbReference>
<protein>
    <recommendedName>
        <fullName evidence="10">Cation-transporting P-type ATPase N-terminal domain-containing protein</fullName>
    </recommendedName>
</protein>
<dbReference type="PANTHER" id="PTHR43294">
    <property type="entry name" value="SODIUM/POTASSIUM-TRANSPORTING ATPASE SUBUNIT ALPHA"/>
    <property type="match status" value="1"/>
</dbReference>
<keyword evidence="6" id="KW-1278">Translocase</keyword>
<dbReference type="STRING" id="1798325.A2834_02715"/>
<evidence type="ECO:0000313" key="12">
    <source>
        <dbReference type="Proteomes" id="UP000179251"/>
    </source>
</evidence>
<dbReference type="GO" id="GO:0016887">
    <property type="term" value="F:ATP hydrolysis activity"/>
    <property type="evidence" value="ECO:0007669"/>
    <property type="project" value="InterPro"/>
</dbReference>
<evidence type="ECO:0000256" key="5">
    <source>
        <dbReference type="ARBA" id="ARBA00022840"/>
    </source>
</evidence>
<dbReference type="SUPFAM" id="SSF56784">
    <property type="entry name" value="HAD-like"/>
    <property type="match status" value="1"/>
</dbReference>
<name>A0A1F5VGT2_9BACT</name>
<dbReference type="Pfam" id="PF00122">
    <property type="entry name" value="E1-E2_ATPase"/>
    <property type="match status" value="1"/>
</dbReference>
<dbReference type="Gene3D" id="2.70.150.10">
    <property type="entry name" value="Calcium-transporting ATPase, cytoplasmic transduction domain A"/>
    <property type="match status" value="1"/>
</dbReference>
<dbReference type="SUPFAM" id="SSF81665">
    <property type="entry name" value="Calcium ATPase, transmembrane domain M"/>
    <property type="match status" value="1"/>
</dbReference>
<dbReference type="GO" id="GO:1902600">
    <property type="term" value="P:proton transmembrane transport"/>
    <property type="evidence" value="ECO:0007669"/>
    <property type="project" value="TreeGrafter"/>
</dbReference>
<accession>A0A1F5VGT2</accession>
<dbReference type="PROSITE" id="PS00154">
    <property type="entry name" value="ATPASE_E1_E2"/>
    <property type="match status" value="1"/>
</dbReference>
<reference evidence="11 12" key="1">
    <citation type="journal article" date="2016" name="Nat. Commun.">
        <title>Thousands of microbial genomes shed light on interconnected biogeochemical processes in an aquifer system.</title>
        <authorList>
            <person name="Anantharaman K."/>
            <person name="Brown C.T."/>
            <person name="Hug L.A."/>
            <person name="Sharon I."/>
            <person name="Castelle C.J."/>
            <person name="Probst A.J."/>
            <person name="Thomas B.C."/>
            <person name="Singh A."/>
            <person name="Wilkins M.J."/>
            <person name="Karaoz U."/>
            <person name="Brodie E.L."/>
            <person name="Williams K.H."/>
            <person name="Hubbard S.S."/>
            <person name="Banfield J.F."/>
        </authorList>
    </citation>
    <scope>NUCLEOTIDE SEQUENCE [LARGE SCALE GENOMIC DNA]</scope>
</reference>
<dbReference type="Gene3D" id="3.40.50.1000">
    <property type="entry name" value="HAD superfamily/HAD-like"/>
    <property type="match status" value="1"/>
</dbReference>
<dbReference type="AlphaFoldDB" id="A0A1F5VGT2"/>
<dbReference type="GO" id="GO:1990573">
    <property type="term" value="P:potassium ion import across plasma membrane"/>
    <property type="evidence" value="ECO:0007669"/>
    <property type="project" value="TreeGrafter"/>
</dbReference>
<dbReference type="GO" id="GO:0030007">
    <property type="term" value="P:intracellular potassium ion homeostasis"/>
    <property type="evidence" value="ECO:0007669"/>
    <property type="project" value="TreeGrafter"/>
</dbReference>
<dbReference type="SFLD" id="SFLDG00002">
    <property type="entry name" value="C1.7:_P-type_atpase_like"/>
    <property type="match status" value="1"/>
</dbReference>
<dbReference type="InterPro" id="IPR023299">
    <property type="entry name" value="ATPase_P-typ_cyto_dom_N"/>
</dbReference>
<dbReference type="Pfam" id="PF00689">
    <property type="entry name" value="Cation_ATPase_C"/>
    <property type="match status" value="1"/>
</dbReference>
<dbReference type="PRINTS" id="PR00119">
    <property type="entry name" value="CATATPASE"/>
</dbReference>
<dbReference type="NCBIfam" id="TIGR01494">
    <property type="entry name" value="ATPase_P-type"/>
    <property type="match status" value="2"/>
</dbReference>
<dbReference type="InterPro" id="IPR018303">
    <property type="entry name" value="ATPase_P-typ_P_site"/>
</dbReference>
<dbReference type="SFLD" id="SFLDF00027">
    <property type="entry name" value="p-type_atpase"/>
    <property type="match status" value="1"/>
</dbReference>
<evidence type="ECO:0000313" key="11">
    <source>
        <dbReference type="EMBL" id="OGF62614.1"/>
    </source>
</evidence>
<keyword evidence="5" id="KW-0067">ATP-binding</keyword>
<keyword evidence="7 9" id="KW-1133">Transmembrane helix</keyword>
<evidence type="ECO:0000256" key="2">
    <source>
        <dbReference type="ARBA" id="ARBA00005675"/>
    </source>
</evidence>
<dbReference type="InterPro" id="IPR004014">
    <property type="entry name" value="ATPase_P-typ_cation-transptr_N"/>
</dbReference>
<dbReference type="GO" id="GO:0005886">
    <property type="term" value="C:plasma membrane"/>
    <property type="evidence" value="ECO:0007669"/>
    <property type="project" value="TreeGrafter"/>
</dbReference>
<evidence type="ECO:0000256" key="4">
    <source>
        <dbReference type="ARBA" id="ARBA00022741"/>
    </source>
</evidence>
<evidence type="ECO:0000256" key="8">
    <source>
        <dbReference type="ARBA" id="ARBA00023136"/>
    </source>
</evidence>
<evidence type="ECO:0000259" key="10">
    <source>
        <dbReference type="SMART" id="SM00831"/>
    </source>
</evidence>
<feature type="transmembrane region" description="Helical" evidence="9">
    <location>
        <begin position="85"/>
        <end position="104"/>
    </location>
</feature>
<dbReference type="InterPro" id="IPR059000">
    <property type="entry name" value="ATPase_P-type_domA"/>
</dbReference>
<proteinExistence type="inferred from homology"/>
<comment type="similarity">
    <text evidence="2">Belongs to the cation transport ATPase (P-type) (TC 3.A.3) family. Type IIA subfamily.</text>
</comment>
<feature type="transmembrane region" description="Helical" evidence="9">
    <location>
        <begin position="694"/>
        <end position="714"/>
    </location>
</feature>
<keyword evidence="4" id="KW-0547">Nucleotide-binding</keyword>
<feature type="transmembrane region" description="Helical" evidence="9">
    <location>
        <begin position="276"/>
        <end position="302"/>
    </location>
</feature>
<dbReference type="SUPFAM" id="SSF81660">
    <property type="entry name" value="Metal cation-transporting ATPase, ATP-binding domain N"/>
    <property type="match status" value="1"/>
</dbReference>
<evidence type="ECO:0000256" key="3">
    <source>
        <dbReference type="ARBA" id="ARBA00022692"/>
    </source>
</evidence>
<dbReference type="SMART" id="SM00831">
    <property type="entry name" value="Cation_ATPase_N"/>
    <property type="match status" value="1"/>
</dbReference>
<feature type="transmembrane region" description="Helical" evidence="9">
    <location>
        <begin position="838"/>
        <end position="861"/>
    </location>
</feature>
<evidence type="ECO:0000256" key="6">
    <source>
        <dbReference type="ARBA" id="ARBA00022967"/>
    </source>
</evidence>
<evidence type="ECO:0000256" key="1">
    <source>
        <dbReference type="ARBA" id="ARBA00004141"/>
    </source>
</evidence>
<dbReference type="InterPro" id="IPR050510">
    <property type="entry name" value="Cation_transp_ATPase_P-type"/>
</dbReference>
<dbReference type="InterPro" id="IPR001757">
    <property type="entry name" value="P_typ_ATPase"/>
</dbReference>
<dbReference type="GO" id="GO:0005391">
    <property type="term" value="F:P-type sodium:potassium-exchanging transporter activity"/>
    <property type="evidence" value="ECO:0007669"/>
    <property type="project" value="TreeGrafter"/>
</dbReference>
<dbReference type="SFLD" id="SFLDS00003">
    <property type="entry name" value="Haloacid_Dehalogenase"/>
    <property type="match status" value="1"/>
</dbReference>
<dbReference type="Gene3D" id="1.20.1110.10">
    <property type="entry name" value="Calcium-transporting ATPase, transmembrane domain"/>
    <property type="match status" value="1"/>
</dbReference>
<dbReference type="PANTHER" id="PTHR43294:SF20">
    <property type="entry name" value="P-TYPE ATPASE"/>
    <property type="match status" value="1"/>
</dbReference>
<evidence type="ECO:0000256" key="7">
    <source>
        <dbReference type="ARBA" id="ARBA00022989"/>
    </source>
</evidence>